<name>A0AAX0RS04_9BACI</name>
<evidence type="ECO:0000313" key="4">
    <source>
        <dbReference type="Proteomes" id="UP000260457"/>
    </source>
</evidence>
<evidence type="ECO:0000313" key="1">
    <source>
        <dbReference type="EMBL" id="AXN38157.1"/>
    </source>
</evidence>
<dbReference type="AlphaFoldDB" id="A0AAX0RS04"/>
<organism evidence="2 3">
    <name type="scientific">Peribacillus butanolivorans</name>
    <dbReference type="NCBI Taxonomy" id="421767"/>
    <lineage>
        <taxon>Bacteria</taxon>
        <taxon>Bacillati</taxon>
        <taxon>Bacillota</taxon>
        <taxon>Bacilli</taxon>
        <taxon>Bacillales</taxon>
        <taxon>Bacillaceae</taxon>
        <taxon>Peribacillus</taxon>
    </lineage>
</organism>
<dbReference type="EMBL" id="NUEQ01000014">
    <property type="protein sequence ID" value="PEJ34176.1"/>
    <property type="molecule type" value="Genomic_DNA"/>
</dbReference>
<protein>
    <recommendedName>
        <fullName evidence="5">ComK family protein</fullName>
    </recommendedName>
</protein>
<dbReference type="Pfam" id="PF06338">
    <property type="entry name" value="ComK"/>
    <property type="match status" value="1"/>
</dbReference>
<dbReference type="Proteomes" id="UP000220106">
    <property type="component" value="Unassembled WGS sequence"/>
</dbReference>
<reference evidence="2 3" key="1">
    <citation type="submission" date="2017-09" db="EMBL/GenBank/DDBJ databases">
        <title>Large-scale bioinformatics analysis of Bacillus genomes uncovers conserved roles of natural products in bacterial physiology.</title>
        <authorList>
            <consortium name="Agbiome Team Llc"/>
            <person name="Bleich R.M."/>
            <person name="Kirk G.J."/>
            <person name="Santa Maria K.C."/>
            <person name="Allen S.E."/>
            <person name="Farag S."/>
            <person name="Shank E.A."/>
            <person name="Bowers A."/>
        </authorList>
    </citation>
    <scope>NUCLEOTIDE SEQUENCE [LARGE SCALE GENOMIC DNA]</scope>
    <source>
        <strain evidence="2 3">AFS003229</strain>
    </source>
</reference>
<dbReference type="RefSeq" id="WP_098175540.1">
    <property type="nucleotide sequence ID" value="NZ_CP030926.1"/>
</dbReference>
<evidence type="ECO:0000313" key="3">
    <source>
        <dbReference type="Proteomes" id="UP000220106"/>
    </source>
</evidence>
<dbReference type="GO" id="GO:0030420">
    <property type="term" value="P:establishment of competence for transformation"/>
    <property type="evidence" value="ECO:0007669"/>
    <property type="project" value="InterPro"/>
</dbReference>
<accession>A0AAX0RS04</accession>
<evidence type="ECO:0000313" key="2">
    <source>
        <dbReference type="EMBL" id="PEJ34176.1"/>
    </source>
</evidence>
<gene>
    <name evidence="2" type="ORF">CN689_08510</name>
    <name evidence="1" type="ORF">DTO10_06745</name>
</gene>
<proteinExistence type="predicted"/>
<dbReference type="Proteomes" id="UP000260457">
    <property type="component" value="Chromosome"/>
</dbReference>
<dbReference type="EMBL" id="CP030926">
    <property type="protein sequence ID" value="AXN38157.1"/>
    <property type="molecule type" value="Genomic_DNA"/>
</dbReference>
<reference evidence="1 4" key="2">
    <citation type="submission" date="2018-07" db="EMBL/GenBank/DDBJ databases">
        <title>The molecular basis for the intramolecular migration of carboxyl group in the catabolism of para-hydroxybenzoate via gentisate.</title>
        <authorList>
            <person name="Zhao H."/>
            <person name="Xu Y."/>
            <person name="Lin S."/>
            <person name="Spain J.C."/>
            <person name="Zhou N.-Y."/>
        </authorList>
    </citation>
    <scope>NUCLEOTIDE SEQUENCE [LARGE SCALE GENOMIC DNA]</scope>
    <source>
        <strain evidence="1 4">PHB-7a</strain>
    </source>
</reference>
<dbReference type="KEGG" id="pbut:DTO10_06745"/>
<dbReference type="InterPro" id="IPR010461">
    <property type="entry name" value="ComK"/>
</dbReference>
<evidence type="ECO:0008006" key="5">
    <source>
        <dbReference type="Google" id="ProtNLM"/>
    </source>
</evidence>
<sequence>MMIRNSYLMNRETVGMLVEYDAKGVEMTRVIEGKNTFFVIKTPLEILNDTLNYFGSDLNGALIGAKSVLGGKYKLPICINAQLGMAWFSCSSFRKGGGIWLSYIHINHFEKINDKETMVHTNFGHSLPVSMSTNQLEFKRDQAAYLHTTFYERSTLKKTFYYEPGSGITFCKEPGDINYKVKENEKEE</sequence>
<keyword evidence="4" id="KW-1185">Reference proteome</keyword>